<evidence type="ECO:0000313" key="11">
    <source>
        <dbReference type="Proteomes" id="UP000018458"/>
    </source>
</evidence>
<keyword evidence="2" id="KW-0902">Two-component regulatory system</keyword>
<evidence type="ECO:0000259" key="8">
    <source>
        <dbReference type="PROSITE" id="PS50110"/>
    </source>
</evidence>
<dbReference type="InterPro" id="IPR001789">
    <property type="entry name" value="Sig_transdc_resp-reg_receiver"/>
</dbReference>
<keyword evidence="4 7" id="KW-0238">DNA-binding</keyword>
<dbReference type="PROSITE" id="PS51755">
    <property type="entry name" value="OMPR_PHOB"/>
    <property type="match status" value="1"/>
</dbReference>
<dbReference type="Gene3D" id="3.40.50.2300">
    <property type="match status" value="1"/>
</dbReference>
<dbReference type="SUPFAM" id="SSF46894">
    <property type="entry name" value="C-terminal effector domain of the bipartite response regulators"/>
    <property type="match status" value="1"/>
</dbReference>
<keyword evidence="3" id="KW-0805">Transcription regulation</keyword>
<evidence type="ECO:0000256" key="5">
    <source>
        <dbReference type="ARBA" id="ARBA00023163"/>
    </source>
</evidence>
<dbReference type="InterPro" id="IPR036388">
    <property type="entry name" value="WH-like_DNA-bd_sf"/>
</dbReference>
<feature type="domain" description="OmpR/PhoB-type" evidence="9">
    <location>
        <begin position="124"/>
        <end position="224"/>
    </location>
</feature>
<evidence type="ECO:0000313" key="10">
    <source>
        <dbReference type="EMBL" id="EFY07239.1"/>
    </source>
</evidence>
<evidence type="ECO:0000256" key="4">
    <source>
        <dbReference type="ARBA" id="ARBA00023125"/>
    </source>
</evidence>
<dbReference type="CDD" id="cd00383">
    <property type="entry name" value="trans_reg_C"/>
    <property type="match status" value="1"/>
</dbReference>
<keyword evidence="11" id="KW-1185">Reference proteome</keyword>
<dbReference type="Pfam" id="PF00072">
    <property type="entry name" value="Response_reg"/>
    <property type="match status" value="1"/>
</dbReference>
<dbReference type="InterPro" id="IPR011006">
    <property type="entry name" value="CheY-like_superfamily"/>
</dbReference>
<dbReference type="AlphaFoldDB" id="E8LJR5"/>
<dbReference type="GO" id="GO:0032993">
    <property type="term" value="C:protein-DNA complex"/>
    <property type="evidence" value="ECO:0007669"/>
    <property type="project" value="TreeGrafter"/>
</dbReference>
<dbReference type="Gene3D" id="6.10.250.690">
    <property type="match status" value="1"/>
</dbReference>
<dbReference type="eggNOG" id="COG0745">
    <property type="taxonomic scope" value="Bacteria"/>
</dbReference>
<name>E8LJR5_SUCHY</name>
<reference evidence="10 11" key="1">
    <citation type="submission" date="2011-01" db="EMBL/GenBank/DDBJ databases">
        <authorList>
            <person name="Weinstock G."/>
            <person name="Sodergren E."/>
            <person name="Clifton S."/>
            <person name="Fulton L."/>
            <person name="Fulton B."/>
            <person name="Courtney L."/>
            <person name="Fronick C."/>
            <person name="Harrison M."/>
            <person name="Strong C."/>
            <person name="Farmer C."/>
            <person name="Delahaunty K."/>
            <person name="Markovic C."/>
            <person name="Hall O."/>
            <person name="Minx P."/>
            <person name="Tomlinson C."/>
            <person name="Mitreva M."/>
            <person name="Hou S."/>
            <person name="Chen J."/>
            <person name="Wollam A."/>
            <person name="Pepin K.H."/>
            <person name="Johnson M."/>
            <person name="Bhonagiri V."/>
            <person name="Zhang X."/>
            <person name="Suruliraj S."/>
            <person name="Warren W."/>
            <person name="Chinwalla A."/>
            <person name="Mardis E.R."/>
            <person name="Wilson R.K."/>
        </authorList>
    </citation>
    <scope>NUCLEOTIDE SEQUENCE [LARGE SCALE GENOMIC DNA]</scope>
    <source>
        <strain evidence="11">DSM 22608 / JCM 16073 / KCTC 15190 / YIT 12066</strain>
    </source>
</reference>
<proteinExistence type="predicted"/>
<keyword evidence="1 6" id="KW-0597">Phosphoprotein</keyword>
<evidence type="ECO:0000256" key="6">
    <source>
        <dbReference type="PROSITE-ProRule" id="PRU00169"/>
    </source>
</evidence>
<feature type="domain" description="Response regulatory" evidence="8">
    <location>
        <begin position="2"/>
        <end position="116"/>
    </location>
</feature>
<feature type="modified residue" description="4-aspartylphosphate" evidence="6">
    <location>
        <position position="51"/>
    </location>
</feature>
<organism evidence="10 11">
    <name type="scientific">Succinatimonas hippei (strain DSM 22608 / JCM 16073 / KCTC 15190 / YIT 12066)</name>
    <dbReference type="NCBI Taxonomy" id="762983"/>
    <lineage>
        <taxon>Bacteria</taxon>
        <taxon>Pseudomonadati</taxon>
        <taxon>Pseudomonadota</taxon>
        <taxon>Gammaproteobacteria</taxon>
        <taxon>Aeromonadales</taxon>
        <taxon>Succinivibrionaceae</taxon>
        <taxon>Succinatimonas</taxon>
    </lineage>
</organism>
<dbReference type="Proteomes" id="UP000018458">
    <property type="component" value="Unassembled WGS sequence"/>
</dbReference>
<dbReference type="PROSITE" id="PS50110">
    <property type="entry name" value="RESPONSE_REGULATORY"/>
    <property type="match status" value="1"/>
</dbReference>
<dbReference type="GO" id="GO:0006355">
    <property type="term" value="P:regulation of DNA-templated transcription"/>
    <property type="evidence" value="ECO:0007669"/>
    <property type="project" value="InterPro"/>
</dbReference>
<feature type="DNA-binding region" description="OmpR/PhoB-type" evidence="7">
    <location>
        <begin position="124"/>
        <end position="224"/>
    </location>
</feature>
<sequence>MKLLIIEDEKELSNNIVTYLSSENYVCEQAFTYEEAQIKLDLYDYDCVLLDLMLPGGNGLDILRDIRRRHNPAGVIIVSAKDSLDDKVKGLEIGADDYLPKPFHLAELSMRIYAIIRRKAFASNNTLYSNNIEIDLLGKTVKINDQSILLTRTEYELLLFFISNKNRVVSKASIAEHISGEMSDLLDNHDFIYSHIKNLKAKLAKSGIKSCIKTVYGAGYKWTEN</sequence>
<dbReference type="STRING" id="762983.HMPREF9444_00949"/>
<dbReference type="HOGENOM" id="CLU_000445_30_1_6"/>
<dbReference type="Pfam" id="PF00486">
    <property type="entry name" value="Trans_reg_C"/>
    <property type="match status" value="1"/>
</dbReference>
<gene>
    <name evidence="10" type="ORF">HMPREF9444_00949</name>
</gene>
<dbReference type="OrthoDB" id="9802426at2"/>
<dbReference type="GO" id="GO:0000976">
    <property type="term" value="F:transcription cis-regulatory region binding"/>
    <property type="evidence" value="ECO:0007669"/>
    <property type="project" value="TreeGrafter"/>
</dbReference>
<evidence type="ECO:0000256" key="1">
    <source>
        <dbReference type="ARBA" id="ARBA00022553"/>
    </source>
</evidence>
<evidence type="ECO:0000259" key="9">
    <source>
        <dbReference type="PROSITE" id="PS51755"/>
    </source>
</evidence>
<dbReference type="SMART" id="SM00862">
    <property type="entry name" value="Trans_reg_C"/>
    <property type="match status" value="1"/>
</dbReference>
<evidence type="ECO:0000256" key="2">
    <source>
        <dbReference type="ARBA" id="ARBA00023012"/>
    </source>
</evidence>
<dbReference type="GO" id="GO:0005829">
    <property type="term" value="C:cytosol"/>
    <property type="evidence" value="ECO:0007669"/>
    <property type="project" value="TreeGrafter"/>
</dbReference>
<dbReference type="GO" id="GO:0000156">
    <property type="term" value="F:phosphorelay response regulator activity"/>
    <property type="evidence" value="ECO:0007669"/>
    <property type="project" value="TreeGrafter"/>
</dbReference>
<dbReference type="EMBL" id="AEVO01000045">
    <property type="protein sequence ID" value="EFY07239.1"/>
    <property type="molecule type" value="Genomic_DNA"/>
</dbReference>
<accession>E8LJR5</accession>
<dbReference type="InterPro" id="IPR016032">
    <property type="entry name" value="Sig_transdc_resp-reg_C-effctor"/>
</dbReference>
<evidence type="ECO:0000256" key="3">
    <source>
        <dbReference type="ARBA" id="ARBA00023015"/>
    </source>
</evidence>
<dbReference type="SMART" id="SM00448">
    <property type="entry name" value="REC"/>
    <property type="match status" value="1"/>
</dbReference>
<dbReference type="PANTHER" id="PTHR48111:SF22">
    <property type="entry name" value="REGULATOR OF RPOS"/>
    <property type="match status" value="1"/>
</dbReference>
<dbReference type="SUPFAM" id="SSF52172">
    <property type="entry name" value="CheY-like"/>
    <property type="match status" value="1"/>
</dbReference>
<dbReference type="InterPro" id="IPR039420">
    <property type="entry name" value="WalR-like"/>
</dbReference>
<evidence type="ECO:0000256" key="7">
    <source>
        <dbReference type="PROSITE-ProRule" id="PRU01091"/>
    </source>
</evidence>
<dbReference type="InterPro" id="IPR001867">
    <property type="entry name" value="OmpR/PhoB-type_DNA-bd"/>
</dbReference>
<protein>
    <submittedName>
        <fullName evidence="10">Response regulator receiver domain protein</fullName>
    </submittedName>
</protein>
<dbReference type="Gene3D" id="1.10.10.10">
    <property type="entry name" value="Winged helix-like DNA-binding domain superfamily/Winged helix DNA-binding domain"/>
    <property type="match status" value="1"/>
</dbReference>
<keyword evidence="5" id="KW-0804">Transcription</keyword>
<dbReference type="RefSeq" id="WP_009143153.1">
    <property type="nucleotide sequence ID" value="NZ_GL830982.1"/>
</dbReference>
<dbReference type="PANTHER" id="PTHR48111">
    <property type="entry name" value="REGULATOR OF RPOS"/>
    <property type="match status" value="1"/>
</dbReference>
<dbReference type="CDD" id="cd17624">
    <property type="entry name" value="REC_OmpR_PmrA-like"/>
    <property type="match status" value="1"/>
</dbReference>
<comment type="caution">
    <text evidence="10">The sequence shown here is derived from an EMBL/GenBank/DDBJ whole genome shotgun (WGS) entry which is preliminary data.</text>
</comment>